<dbReference type="AlphaFoldDB" id="A0A058ZR53"/>
<reference evidence="1" key="3">
    <citation type="submission" date="2023-04" db="EMBL/GenBank/DDBJ databases">
        <title>WGS assembly of Eucalyptus grandis.</title>
        <authorList>
            <person name="Myburg A."/>
            <person name="Grattapaglia D."/>
            <person name="Tuskan G."/>
            <person name="Hellsten U."/>
            <person name="Hayes R."/>
            <person name="Grimwood J."/>
            <person name="Jenkins J."/>
            <person name="Lindquist E."/>
            <person name="Tice H."/>
            <person name="Bauer D."/>
            <person name="Goodstein D."/>
            <person name="Dubchak I."/>
            <person name="Poliakov A."/>
            <person name="Mizrachi E."/>
            <person name="Kullan A."/>
            <person name="Hussey S."/>
            <person name="Pinard D."/>
            <person name="Van D."/>
            <person name="Singh P."/>
            <person name="Van J."/>
            <person name="Silva-Junior O."/>
            <person name="Togawa R."/>
            <person name="Pappas M."/>
            <person name="Faria D."/>
            <person name="Sansaloni C."/>
            <person name="Petroli C."/>
            <person name="Yang X."/>
            <person name="Ranjan P."/>
            <person name="Tschaplinski T."/>
            <person name="Ye C."/>
            <person name="Li T."/>
            <person name="Sterck L."/>
            <person name="Vanneste K."/>
            <person name="Murat F."/>
            <person name="Soler M."/>
            <person name="Clemente H."/>
            <person name="Saidi N."/>
            <person name="Cassan-Wang H."/>
            <person name="Dunand C."/>
            <person name="Hefer C."/>
            <person name="Bornberg-Bauer E."/>
            <person name="Kersting A."/>
            <person name="Vining K."/>
            <person name="Amarasinghe V."/>
            <person name="Ranik M."/>
            <person name="Naithani S."/>
            <person name="Elser J."/>
            <person name="Boyd A."/>
            <person name="Liston A."/>
            <person name="Spatafora J."/>
            <person name="Dharmwardhana P."/>
            <person name="Raja R."/>
            <person name="Sullivan C."/>
            <person name="Romanel E."/>
            <person name="Alves-Ferreira M."/>
            <person name="Kulheim C."/>
            <person name="Foley W."/>
            <person name="Carocha V."/>
            <person name="Paiva J."/>
            <person name="Kudrna D."/>
            <person name="Brommonschenkel S."/>
            <person name="Pasquali G."/>
            <person name="Byrne M."/>
            <person name="Rigault P."/>
            <person name="Tibbits J."/>
            <person name="Spokevicius A."/>
            <person name="Jones R."/>
            <person name="Steane D."/>
            <person name="Vaillancourt R."/>
            <person name="Potts B."/>
            <person name="Joubert F."/>
            <person name="Barry K."/>
            <person name="Pappas G."/>
            <person name="Strauss S."/>
            <person name="Jaiswal P."/>
            <person name="Grima-Pettenati J."/>
            <person name="Salse J."/>
            <person name="Van D."/>
            <person name="Rokhsar D."/>
            <person name="Schmutz J."/>
        </authorList>
    </citation>
    <scope>NUCLEOTIDE SEQUENCE</scope>
    <source>
        <tissue evidence="1">Leaf extractions</tissue>
    </source>
</reference>
<protein>
    <submittedName>
        <fullName evidence="2">Uncharacterized protein</fullName>
    </submittedName>
</protein>
<dbReference type="Proteomes" id="UP000030711">
    <property type="component" value="Unassembled WGS sequence"/>
</dbReference>
<dbReference type="InParanoid" id="A0A058ZR53"/>
<accession>A0A058ZR53</accession>
<evidence type="ECO:0000313" key="3">
    <source>
        <dbReference type="Proteomes" id="UP000030711"/>
    </source>
</evidence>
<name>A0A058ZR53_EUCGR</name>
<proteinExistence type="predicted"/>
<keyword evidence="3" id="KW-1185">Reference proteome</keyword>
<dbReference type="EMBL" id="MU849008">
    <property type="protein sequence ID" value="KAK2631892.1"/>
    <property type="molecule type" value="Genomic_DNA"/>
</dbReference>
<reference evidence="1" key="2">
    <citation type="journal article" date="2014" name="Nature">
        <title>The genome of Eucalyptus grandis.</title>
        <authorList>
            <person name="Myburg A.A."/>
            <person name="Grattapaglia D."/>
            <person name="Tuskan G.A."/>
            <person name="Hellsten U."/>
            <person name="Hayes R.D."/>
            <person name="Grimwood J."/>
            <person name="Jenkins J."/>
            <person name="Lindquist E."/>
            <person name="Tice H."/>
            <person name="Bauer D."/>
            <person name="Goodstein D.M."/>
            <person name="Dubchak I."/>
            <person name="Poliakov A."/>
            <person name="Mizrachi E."/>
            <person name="Kullan A.R."/>
            <person name="Hussey S.G."/>
            <person name="Pinard D."/>
            <person name="van der Merwe K."/>
            <person name="Singh P."/>
            <person name="van Jaarsveld I."/>
            <person name="Silva-Junior O.B."/>
            <person name="Togawa R.C."/>
            <person name="Pappas M.R."/>
            <person name="Faria D.A."/>
            <person name="Sansaloni C.P."/>
            <person name="Petroli C.D."/>
            <person name="Yang X."/>
            <person name="Ranjan P."/>
            <person name="Tschaplinski T.J."/>
            <person name="Ye C.Y."/>
            <person name="Li T."/>
            <person name="Sterck L."/>
            <person name="Vanneste K."/>
            <person name="Murat F."/>
            <person name="Soler M."/>
            <person name="Clemente H.S."/>
            <person name="Saidi N."/>
            <person name="Cassan-Wang H."/>
            <person name="Dunand C."/>
            <person name="Hefer C.A."/>
            <person name="Bornberg-Bauer E."/>
            <person name="Kersting A.R."/>
            <person name="Vining K."/>
            <person name="Amarasinghe V."/>
            <person name="Ranik M."/>
            <person name="Naithani S."/>
            <person name="Elser J."/>
            <person name="Boyd A.E."/>
            <person name="Liston A."/>
            <person name="Spatafora J.W."/>
            <person name="Dharmwardhana P."/>
            <person name="Raja R."/>
            <person name="Sullivan C."/>
            <person name="Romanel E."/>
            <person name="Alves-Ferreira M."/>
            <person name="Kulheim C."/>
            <person name="Foley W."/>
            <person name="Carocha V."/>
            <person name="Paiva J."/>
            <person name="Kudrna D."/>
            <person name="Brommonschenkel S.H."/>
            <person name="Pasquali G."/>
            <person name="Byrne M."/>
            <person name="Rigault P."/>
            <person name="Tibbits J."/>
            <person name="Spokevicius A."/>
            <person name="Jones R.C."/>
            <person name="Steane D.A."/>
            <person name="Vaillancourt R.E."/>
            <person name="Potts B.M."/>
            <person name="Joubert F."/>
            <person name="Barry K."/>
            <person name="Pappas G.J."/>
            <person name="Strauss S.H."/>
            <person name="Jaiswal P."/>
            <person name="Grima-Pettenati J."/>
            <person name="Salse J."/>
            <person name="Van de Peer Y."/>
            <person name="Rokhsar D.S."/>
            <person name="Schmutz J."/>
        </authorList>
    </citation>
    <scope>NUCLEOTIDE SEQUENCE</scope>
    <source>
        <tissue evidence="1">Leaf extractions</tissue>
    </source>
</reference>
<reference evidence="1" key="4">
    <citation type="submission" date="2023-07" db="EMBL/GenBank/DDBJ databases">
        <authorList>
            <person name="Myburg A.A."/>
            <person name="Grattapaglia D."/>
            <person name="Tuskan G.A."/>
            <person name="Hellsten U."/>
            <person name="Hayes R.D."/>
            <person name="Grimwood J."/>
            <person name="Jenkins J."/>
            <person name="Lindquist E."/>
            <person name="Tice H."/>
            <person name="Bauer D."/>
            <person name="Goodstein D.M."/>
            <person name="Dubchak I."/>
            <person name="Poliakov A."/>
            <person name="Mizrachi E."/>
            <person name="Kullan A.R."/>
            <person name="Hussey S.G."/>
            <person name="Pinard D."/>
            <person name="Van D.M."/>
            <person name="Singh P."/>
            <person name="Van J.I."/>
            <person name="Silva-Junior O.B."/>
            <person name="Togawa R.C."/>
            <person name="Pappas M.R."/>
            <person name="Faria D.A."/>
            <person name="Sansaloni C.P."/>
            <person name="Petroli C.D."/>
            <person name="Yang X."/>
            <person name="Ranjan P."/>
            <person name="Tschaplinski T.J."/>
            <person name="Ye C.Y."/>
            <person name="Li T."/>
            <person name="Sterck L."/>
            <person name="Vanneste K."/>
            <person name="Murat F."/>
            <person name="Soler M."/>
            <person name="Clemente H.S."/>
            <person name="Saidi N."/>
            <person name="Cassan-Wang H."/>
            <person name="Dunand C."/>
            <person name="Hefer C.A."/>
            <person name="Bornberg-Bauer E."/>
            <person name="Kersting A.R."/>
            <person name="Vining K."/>
            <person name="Amarasinghe V."/>
            <person name="Ranik M."/>
            <person name="Naithani S."/>
            <person name="Elser J."/>
            <person name="Boyd A.E."/>
            <person name="Liston A."/>
            <person name="Spatafora J.W."/>
            <person name="Dharmwardhana P."/>
            <person name="Raja R."/>
            <person name="Sullivan C."/>
            <person name="Romanel E."/>
            <person name="Alves-Ferreira M."/>
            <person name="Kulheim C."/>
            <person name="Foley W."/>
            <person name="Carocha V."/>
            <person name="Paiva J."/>
            <person name="Kudrna D."/>
            <person name="Brommonschenkel S.H."/>
            <person name="Pasquali G."/>
            <person name="Byrne M."/>
            <person name="Rigault P."/>
            <person name="Tibbits J."/>
            <person name="Spokevicius A."/>
            <person name="Jones R.C."/>
            <person name="Steane D.A."/>
            <person name="Vaillancourt R.E."/>
            <person name="Potts B.M."/>
            <person name="Joubert F."/>
            <person name="Barry K."/>
            <person name="Pappas G.J."/>
            <person name="Strauss S.H."/>
            <person name="Jaiswal P."/>
            <person name="Grima-Pettenati J."/>
            <person name="Salse J."/>
            <person name="Van D.P."/>
            <person name="Rokhsar D.S."/>
            <person name="Schmutz J."/>
        </authorList>
    </citation>
    <scope>NUCLEOTIDE SEQUENCE</scope>
    <source>
        <tissue evidence="1">Leaf extractions</tissue>
    </source>
</reference>
<evidence type="ECO:0000313" key="2">
    <source>
        <dbReference type="EMBL" id="KCW44262.1"/>
    </source>
</evidence>
<gene>
    <name evidence="2" type="ORF">EUGRSUZ_L02306</name>
</gene>
<dbReference type="Gramene" id="KCW44262">
    <property type="protein sequence ID" value="KCW44262"/>
    <property type="gene ID" value="EUGRSUZ_L02306"/>
</dbReference>
<evidence type="ECO:0000313" key="1">
    <source>
        <dbReference type="EMBL" id="KAK2631892.1"/>
    </source>
</evidence>
<reference evidence="2" key="1">
    <citation type="submission" date="2013-07" db="EMBL/GenBank/DDBJ databases">
        <title>The genome of Eucalyptus grandis.</title>
        <authorList>
            <person name="Schmutz J."/>
            <person name="Hayes R."/>
            <person name="Myburg A."/>
            <person name="Tuskan G."/>
            <person name="Grattapaglia D."/>
            <person name="Rokhsar D.S."/>
        </authorList>
    </citation>
    <scope>NUCLEOTIDE SEQUENCE</scope>
    <source>
        <tissue evidence="2">Leaf extractions</tissue>
    </source>
</reference>
<dbReference type="EMBL" id="KK199525">
    <property type="protein sequence ID" value="KCW44262.1"/>
    <property type="molecule type" value="Genomic_DNA"/>
</dbReference>
<organism evidence="2">
    <name type="scientific">Eucalyptus grandis</name>
    <name type="common">Flooded gum</name>
    <dbReference type="NCBI Taxonomy" id="71139"/>
    <lineage>
        <taxon>Eukaryota</taxon>
        <taxon>Viridiplantae</taxon>
        <taxon>Streptophyta</taxon>
        <taxon>Embryophyta</taxon>
        <taxon>Tracheophyta</taxon>
        <taxon>Spermatophyta</taxon>
        <taxon>Magnoliopsida</taxon>
        <taxon>eudicotyledons</taxon>
        <taxon>Gunneridae</taxon>
        <taxon>Pentapetalae</taxon>
        <taxon>rosids</taxon>
        <taxon>malvids</taxon>
        <taxon>Myrtales</taxon>
        <taxon>Myrtaceae</taxon>
        <taxon>Myrtoideae</taxon>
        <taxon>Eucalypteae</taxon>
        <taxon>Eucalyptus</taxon>
    </lineage>
</organism>
<sequence>MIEDQPQAIDNEAFCLNQPDSTDAISLGAHLQRRYRFRIYISSSPSFTFDSFRCSSLKSVLFRLLKIALDRISSVMLCFPVRLIEIFKADSFLLHWPNFQHHRFHDVRSLVRSPFVANHCAFKE</sequence>